<dbReference type="GO" id="GO:0006355">
    <property type="term" value="P:regulation of DNA-templated transcription"/>
    <property type="evidence" value="ECO:0007669"/>
    <property type="project" value="InterPro"/>
</dbReference>
<dbReference type="GO" id="GO:0003677">
    <property type="term" value="F:DNA binding"/>
    <property type="evidence" value="ECO:0007669"/>
    <property type="project" value="InterPro"/>
</dbReference>
<organism evidence="3 4">
    <name type="scientific">Thermus aquaticus</name>
    <dbReference type="NCBI Taxonomy" id="271"/>
    <lineage>
        <taxon>Bacteria</taxon>
        <taxon>Thermotogati</taxon>
        <taxon>Deinococcota</taxon>
        <taxon>Deinococci</taxon>
        <taxon>Thermales</taxon>
        <taxon>Thermaceae</taxon>
        <taxon>Thermus</taxon>
    </lineage>
</organism>
<sequence>MGQPEELLFPALAAEALGVSPATLRRYAQAWEKVFGPLPRAPGGGRLWPRPALARLKAARELAHREGLPLEEALLRVEGEAPLVATARPEEEALALLREVVARMEALEGEVRALKEENARLREALRALEPPKRRPWWRFWG</sequence>
<evidence type="ECO:0000256" key="1">
    <source>
        <dbReference type="SAM" id="Coils"/>
    </source>
</evidence>
<dbReference type="AlphaFoldDB" id="A0A0M9AFX9"/>
<dbReference type="Pfam" id="PF13411">
    <property type="entry name" value="MerR_1"/>
    <property type="match status" value="1"/>
</dbReference>
<keyword evidence="1" id="KW-0175">Coiled coil</keyword>
<dbReference type="Gene3D" id="1.10.1660.10">
    <property type="match status" value="1"/>
</dbReference>
<dbReference type="SUPFAM" id="SSF46955">
    <property type="entry name" value="Putative DNA-binding domain"/>
    <property type="match status" value="1"/>
</dbReference>
<dbReference type="PATRIC" id="fig|271.14.peg.177"/>
<feature type="coiled-coil region" evidence="1">
    <location>
        <begin position="90"/>
        <end position="127"/>
    </location>
</feature>
<feature type="domain" description="HTH merR-type" evidence="2">
    <location>
        <begin position="13"/>
        <end position="73"/>
    </location>
</feature>
<evidence type="ECO:0000259" key="2">
    <source>
        <dbReference type="Pfam" id="PF13411"/>
    </source>
</evidence>
<proteinExistence type="predicted"/>
<accession>A0A0M9AFX9</accession>
<dbReference type="RefSeq" id="WP_053766917.1">
    <property type="nucleotide sequence ID" value="NZ_LHCI01000103.1"/>
</dbReference>
<protein>
    <recommendedName>
        <fullName evidence="2">HTH merR-type domain-containing protein</fullName>
    </recommendedName>
</protein>
<gene>
    <name evidence="3" type="ORF">BVI061214_00097</name>
</gene>
<dbReference type="Proteomes" id="UP000037685">
    <property type="component" value="Unassembled WGS sequence"/>
</dbReference>
<evidence type="ECO:0000313" key="4">
    <source>
        <dbReference type="Proteomes" id="UP000037685"/>
    </source>
</evidence>
<dbReference type="InterPro" id="IPR009061">
    <property type="entry name" value="DNA-bd_dom_put_sf"/>
</dbReference>
<dbReference type="EMBL" id="LHCI01000103">
    <property type="protein sequence ID" value="KOX91189.1"/>
    <property type="molecule type" value="Genomic_DNA"/>
</dbReference>
<dbReference type="InterPro" id="IPR000551">
    <property type="entry name" value="MerR-type_HTH_dom"/>
</dbReference>
<evidence type="ECO:0000313" key="3">
    <source>
        <dbReference type="EMBL" id="KOX91189.1"/>
    </source>
</evidence>
<comment type="caution">
    <text evidence="3">The sequence shown here is derived from an EMBL/GenBank/DDBJ whole genome shotgun (WGS) entry which is preliminary data.</text>
</comment>
<name>A0A0M9AFX9_THEAQ</name>
<reference evidence="3 4" key="1">
    <citation type="submission" date="2015-07" db="EMBL/GenBank/DDBJ databases">
        <authorList>
            <person name="Noorani M."/>
        </authorList>
    </citation>
    <scope>NUCLEOTIDE SEQUENCE [LARGE SCALE GENOMIC DNA]</scope>
    <source>
        <strain evidence="4">ATCC 25104 / DSM 625 / JCM 10724 / NBRC 103206 / NCIMB 11243 / YT-1</strain>
    </source>
</reference>